<evidence type="ECO:0000313" key="3">
    <source>
        <dbReference type="Proteomes" id="UP000189739"/>
    </source>
</evidence>
<keyword evidence="1" id="KW-0732">Signal</keyword>
<dbReference type="STRING" id="1792845.BC343_21245"/>
<dbReference type="Proteomes" id="UP000189739">
    <property type="component" value="Unassembled WGS sequence"/>
</dbReference>
<reference evidence="2 3" key="1">
    <citation type="submission" date="2016-07" db="EMBL/GenBank/DDBJ databases">
        <title>Genomic analysis of zinc-resistant bacterium Mucilaginibacter pedocola TBZ30.</title>
        <authorList>
            <person name="Huang J."/>
            <person name="Tang J."/>
        </authorList>
    </citation>
    <scope>NUCLEOTIDE SEQUENCE [LARGE SCALE GENOMIC DNA]</scope>
    <source>
        <strain evidence="2 3">TBZ30</strain>
    </source>
</reference>
<comment type="caution">
    <text evidence="2">The sequence shown here is derived from an EMBL/GenBank/DDBJ whole genome shotgun (WGS) entry which is preliminary data.</text>
</comment>
<proteinExistence type="predicted"/>
<dbReference type="EMBL" id="MBTF01000003">
    <property type="protein sequence ID" value="OOQ60982.1"/>
    <property type="molecule type" value="Genomic_DNA"/>
</dbReference>
<organism evidence="2 3">
    <name type="scientific">Mucilaginibacter pedocola</name>
    <dbReference type="NCBI Taxonomy" id="1792845"/>
    <lineage>
        <taxon>Bacteria</taxon>
        <taxon>Pseudomonadati</taxon>
        <taxon>Bacteroidota</taxon>
        <taxon>Sphingobacteriia</taxon>
        <taxon>Sphingobacteriales</taxon>
        <taxon>Sphingobacteriaceae</taxon>
        <taxon>Mucilaginibacter</taxon>
    </lineage>
</organism>
<feature type="chain" id="PRO_5010560199" description="Outer membrane protein beta-barrel domain-containing protein" evidence="1">
    <location>
        <begin position="21"/>
        <end position="172"/>
    </location>
</feature>
<evidence type="ECO:0008006" key="4">
    <source>
        <dbReference type="Google" id="ProtNLM"/>
    </source>
</evidence>
<gene>
    <name evidence="2" type="ORF">BC343_21245</name>
</gene>
<keyword evidence="3" id="KW-1185">Reference proteome</keyword>
<name>A0A1S9PJ51_9SPHI</name>
<accession>A0A1S9PJ51</accession>
<evidence type="ECO:0000313" key="2">
    <source>
        <dbReference type="EMBL" id="OOQ60982.1"/>
    </source>
</evidence>
<protein>
    <recommendedName>
        <fullName evidence="4">Outer membrane protein beta-barrel domain-containing protein</fullName>
    </recommendedName>
</protein>
<dbReference type="RefSeq" id="WP_078346806.1">
    <property type="nucleotide sequence ID" value="NZ_MBTF01000003.1"/>
</dbReference>
<feature type="signal peptide" evidence="1">
    <location>
        <begin position="1"/>
        <end position="20"/>
    </location>
</feature>
<dbReference type="AlphaFoldDB" id="A0A1S9PJ51"/>
<dbReference type="OrthoDB" id="668980at2"/>
<sequence>MKKLLFSLLFVACSAAICLAQKDSDAAKFSIGLNLGLPVGVASDYSSFIPGIDLKYDVPLAEGTFFTASAGYSRIFYKDVYKDYLKTAGIDRSSSGIIPLKVGIKYYFDQFFYGEGQLGAAFSTESEAGTAFTYAPGIGCTFGGGFDIGVRYEGWSKNGTQKQIAARIAISL</sequence>
<evidence type="ECO:0000256" key="1">
    <source>
        <dbReference type="SAM" id="SignalP"/>
    </source>
</evidence>